<organism evidence="4 5">
    <name type="scientific">Stylosanthes scabra</name>
    <dbReference type="NCBI Taxonomy" id="79078"/>
    <lineage>
        <taxon>Eukaryota</taxon>
        <taxon>Viridiplantae</taxon>
        <taxon>Streptophyta</taxon>
        <taxon>Embryophyta</taxon>
        <taxon>Tracheophyta</taxon>
        <taxon>Spermatophyta</taxon>
        <taxon>Magnoliopsida</taxon>
        <taxon>eudicotyledons</taxon>
        <taxon>Gunneridae</taxon>
        <taxon>Pentapetalae</taxon>
        <taxon>rosids</taxon>
        <taxon>fabids</taxon>
        <taxon>Fabales</taxon>
        <taxon>Fabaceae</taxon>
        <taxon>Papilionoideae</taxon>
        <taxon>50 kb inversion clade</taxon>
        <taxon>dalbergioids sensu lato</taxon>
        <taxon>Dalbergieae</taxon>
        <taxon>Pterocarpus clade</taxon>
        <taxon>Stylosanthes</taxon>
    </lineage>
</organism>
<evidence type="ECO:0000313" key="4">
    <source>
        <dbReference type="EMBL" id="MED6216732.1"/>
    </source>
</evidence>
<comment type="caution">
    <text evidence="4">The sequence shown here is derived from an EMBL/GenBank/DDBJ whole genome shotgun (WGS) entry which is preliminary data.</text>
</comment>
<gene>
    <name evidence="4" type="ORF">PIB30_010479</name>
</gene>
<keyword evidence="5" id="KW-1185">Reference proteome</keyword>
<evidence type="ECO:0000313" key="5">
    <source>
        <dbReference type="Proteomes" id="UP001341840"/>
    </source>
</evidence>
<sequence>MQPNSNCSTRCGSVEIPFPFGTSESCCLDSSFLVTCNHTSSGGYTPYLSPGDMIVLNISLDGEVRVLTEIARSCYDRNGTQNNKTSMSWIIRLPDFLSFSSSRNKLTAVGCNTIGEVLGYDPEGVSYTTGCLSTCLRINDTTNGVCNGPGCCQSPIPAHGRLTGIFFGSSKAFLYRNDMLDFNPCGYTFVAEDGAYNYSSTDLANFPHESLPMVLDWTVGNLSCLEAKKNASKYACKAENMLHFSQWTWLPLQLRYWFSGKSLSPPWLPRQARVSNNFWVAPAVTAQDLVATSLHIRRPIVLGPFSCSAWLSSSTGSASDVLFLPAALSLLPK</sequence>
<dbReference type="Proteomes" id="UP001341840">
    <property type="component" value="Unassembled WGS sequence"/>
</dbReference>
<keyword evidence="2" id="KW-0732">Signal</keyword>
<proteinExistence type="predicted"/>
<evidence type="ECO:0000259" key="3">
    <source>
        <dbReference type="Pfam" id="PF13947"/>
    </source>
</evidence>
<comment type="subcellular location">
    <subcellularLocation>
        <location evidence="1">Membrane</location>
        <topology evidence="1">Single-pass membrane protein</topology>
    </subcellularLocation>
</comment>
<dbReference type="InterPro" id="IPR025287">
    <property type="entry name" value="WAK_GUB"/>
</dbReference>
<protein>
    <recommendedName>
        <fullName evidence="3">Wall-associated receptor kinase galacturonan-binding domain-containing protein</fullName>
    </recommendedName>
</protein>
<dbReference type="Pfam" id="PF13947">
    <property type="entry name" value="GUB_WAK_bind"/>
    <property type="match status" value="1"/>
</dbReference>
<name>A0ABU6Z286_9FABA</name>
<feature type="domain" description="Wall-associated receptor kinase galacturonan-binding" evidence="3">
    <location>
        <begin position="7"/>
        <end position="66"/>
    </location>
</feature>
<dbReference type="EMBL" id="JASCZI010271885">
    <property type="protein sequence ID" value="MED6216732.1"/>
    <property type="molecule type" value="Genomic_DNA"/>
</dbReference>
<accession>A0ABU6Z286</accession>
<evidence type="ECO:0000256" key="2">
    <source>
        <dbReference type="ARBA" id="ARBA00022729"/>
    </source>
</evidence>
<dbReference type="PANTHER" id="PTHR33491">
    <property type="entry name" value="OSJNBA0016N04.9 PROTEIN"/>
    <property type="match status" value="1"/>
</dbReference>
<evidence type="ECO:0000256" key="1">
    <source>
        <dbReference type="ARBA" id="ARBA00004167"/>
    </source>
</evidence>
<reference evidence="4 5" key="1">
    <citation type="journal article" date="2023" name="Plants (Basel)">
        <title>Bridging the Gap: Combining Genomics and Transcriptomics Approaches to Understand Stylosanthes scabra, an Orphan Legume from the Brazilian Caatinga.</title>
        <authorList>
            <person name="Ferreira-Neto J.R.C."/>
            <person name="da Silva M.D."/>
            <person name="Binneck E."/>
            <person name="de Melo N.F."/>
            <person name="da Silva R.H."/>
            <person name="de Melo A.L.T.M."/>
            <person name="Pandolfi V."/>
            <person name="Bustamante F.O."/>
            <person name="Brasileiro-Vidal A.C."/>
            <person name="Benko-Iseppon A.M."/>
        </authorList>
    </citation>
    <scope>NUCLEOTIDE SEQUENCE [LARGE SCALE GENOMIC DNA]</scope>
    <source>
        <tissue evidence="4">Leaves</tissue>
    </source>
</reference>